<keyword evidence="3" id="KW-0472">Membrane</keyword>
<feature type="transmembrane region" description="Helical" evidence="3">
    <location>
        <begin position="167"/>
        <end position="183"/>
    </location>
</feature>
<dbReference type="PANTHER" id="PTHR11328:SF24">
    <property type="entry name" value="MAJOR FACILITATOR SUPERFAMILY (MFS) PROFILE DOMAIN-CONTAINING PROTEIN"/>
    <property type="match status" value="1"/>
</dbReference>
<dbReference type="SUPFAM" id="SSF103473">
    <property type="entry name" value="MFS general substrate transporter"/>
    <property type="match status" value="1"/>
</dbReference>
<proteinExistence type="inferred from homology"/>
<name>A0AAU7FA78_9NEIS</name>
<feature type="transmembrane region" description="Helical" evidence="3">
    <location>
        <begin position="27"/>
        <end position="48"/>
    </location>
</feature>
<feature type="region of interest" description="Disordered" evidence="2">
    <location>
        <begin position="1"/>
        <end position="22"/>
    </location>
</feature>
<protein>
    <submittedName>
        <fullName evidence="4">MFS transporter</fullName>
    </submittedName>
</protein>
<dbReference type="PANTHER" id="PTHR11328">
    <property type="entry name" value="MAJOR FACILITATOR SUPERFAMILY DOMAIN-CONTAINING PROTEIN"/>
    <property type="match status" value="1"/>
</dbReference>
<dbReference type="InterPro" id="IPR036259">
    <property type="entry name" value="MFS_trans_sf"/>
</dbReference>
<dbReference type="KEGG" id="cmav:ABHF33_01415"/>
<feature type="transmembrane region" description="Helical" evidence="3">
    <location>
        <begin position="121"/>
        <end position="146"/>
    </location>
</feature>
<dbReference type="RefSeq" id="WP_348945293.1">
    <property type="nucleotide sequence ID" value="NZ_CP157355.1"/>
</dbReference>
<dbReference type="EMBL" id="CP157355">
    <property type="protein sequence ID" value="XBM00970.1"/>
    <property type="molecule type" value="Genomic_DNA"/>
</dbReference>
<feature type="transmembrane region" description="Helical" evidence="3">
    <location>
        <begin position="309"/>
        <end position="327"/>
    </location>
</feature>
<feature type="transmembrane region" description="Helical" evidence="3">
    <location>
        <begin position="369"/>
        <end position="394"/>
    </location>
</feature>
<gene>
    <name evidence="4" type="ORF">ABHF33_01415</name>
</gene>
<dbReference type="GO" id="GO:0005886">
    <property type="term" value="C:plasma membrane"/>
    <property type="evidence" value="ECO:0007669"/>
    <property type="project" value="TreeGrafter"/>
</dbReference>
<reference evidence="4" key="1">
    <citation type="submission" date="2024-05" db="EMBL/GenBank/DDBJ databases">
        <authorList>
            <person name="Yang L."/>
            <person name="Pan L."/>
        </authorList>
    </citation>
    <scope>NUCLEOTIDE SEQUENCE</scope>
    <source>
        <strain evidence="4">FCG-7</strain>
    </source>
</reference>
<feature type="transmembrane region" description="Helical" evidence="3">
    <location>
        <begin position="247"/>
        <end position="268"/>
    </location>
</feature>
<organism evidence="4">
    <name type="scientific">Chitinibacter mangrovi</name>
    <dbReference type="NCBI Taxonomy" id="3153927"/>
    <lineage>
        <taxon>Bacteria</taxon>
        <taxon>Pseudomonadati</taxon>
        <taxon>Pseudomonadota</taxon>
        <taxon>Betaproteobacteria</taxon>
        <taxon>Neisseriales</taxon>
        <taxon>Chitinibacteraceae</taxon>
        <taxon>Chitinibacter</taxon>
    </lineage>
</organism>
<feature type="transmembrane region" description="Helical" evidence="3">
    <location>
        <begin position="54"/>
        <end position="75"/>
    </location>
</feature>
<accession>A0AAU7FA78</accession>
<feature type="transmembrane region" description="Helical" evidence="3">
    <location>
        <begin position="195"/>
        <end position="214"/>
    </location>
</feature>
<evidence type="ECO:0000256" key="2">
    <source>
        <dbReference type="SAM" id="MobiDB-lite"/>
    </source>
</evidence>
<feature type="transmembrane region" description="Helical" evidence="3">
    <location>
        <begin position="95"/>
        <end position="115"/>
    </location>
</feature>
<feature type="transmembrane region" description="Helical" evidence="3">
    <location>
        <begin position="274"/>
        <end position="297"/>
    </location>
</feature>
<dbReference type="AlphaFoldDB" id="A0AAU7FA78"/>
<dbReference type="Pfam" id="PF13347">
    <property type="entry name" value="MFS_2"/>
    <property type="match status" value="1"/>
</dbReference>
<keyword evidence="3" id="KW-1133">Transmembrane helix</keyword>
<sequence length="438" mass="46428">MSSAINPAIQPPRPPSHPEGAAGHSRFALAAYGALGLPLAMSALPVYVQIPAYYSTHLGLALAGTGWVLFLARLIDTVQDPWLGRCIDRLQGRQLNVWLIAGALLLVLAFAGLWLPQVSGGYLTLWLAVMLVVAYTAHSMLNIAYLAWGARLGQEQQLLGAAGWREGAGLLGVIAASVLPSAIMSSPREDLSHGFAWYSLAFALLVAISLAALLRGAPRWHKAPSSTLSWSQALQLMRQNTAFTRLLWPYSLNAISVAIPATLALFFINDRIGAPQWAGAFLAAYFIAAALGLPIWVRIAKVRGVLCTWRLGMLLAILSFCGASVLGQGDTTAYLLVCIAAGLALGADLALPPVLLARLIPDDQAAATYYGVWTLLGKLALALSGLALPLLAMLGYTPGAPAGAELAWVYAGLPCLFKLLALVMLRSGLTHNLKEQTP</sequence>
<evidence type="ECO:0000256" key="1">
    <source>
        <dbReference type="ARBA" id="ARBA00009617"/>
    </source>
</evidence>
<dbReference type="GO" id="GO:0008643">
    <property type="term" value="P:carbohydrate transport"/>
    <property type="evidence" value="ECO:0007669"/>
    <property type="project" value="InterPro"/>
</dbReference>
<dbReference type="InterPro" id="IPR039672">
    <property type="entry name" value="MFS_2"/>
</dbReference>
<dbReference type="GO" id="GO:0015293">
    <property type="term" value="F:symporter activity"/>
    <property type="evidence" value="ECO:0007669"/>
    <property type="project" value="InterPro"/>
</dbReference>
<dbReference type="Gene3D" id="1.20.1250.20">
    <property type="entry name" value="MFS general substrate transporter like domains"/>
    <property type="match status" value="2"/>
</dbReference>
<feature type="transmembrane region" description="Helical" evidence="3">
    <location>
        <begin position="333"/>
        <end position="357"/>
    </location>
</feature>
<feature type="transmembrane region" description="Helical" evidence="3">
    <location>
        <begin position="406"/>
        <end position="425"/>
    </location>
</feature>
<evidence type="ECO:0000313" key="4">
    <source>
        <dbReference type="EMBL" id="XBM00970.1"/>
    </source>
</evidence>
<evidence type="ECO:0000256" key="3">
    <source>
        <dbReference type="SAM" id="Phobius"/>
    </source>
</evidence>
<keyword evidence="3" id="KW-0812">Transmembrane</keyword>
<comment type="similarity">
    <text evidence="1">Belongs to the sodium:galactoside symporter (TC 2.A.2) family.</text>
</comment>